<evidence type="ECO:0000256" key="1">
    <source>
        <dbReference type="ARBA" id="ARBA00022574"/>
    </source>
</evidence>
<organism evidence="6">
    <name type="scientific">Clastoptera arizonana</name>
    <name type="common">Arizona spittle bug</name>
    <dbReference type="NCBI Taxonomy" id="38151"/>
    <lineage>
        <taxon>Eukaryota</taxon>
        <taxon>Metazoa</taxon>
        <taxon>Ecdysozoa</taxon>
        <taxon>Arthropoda</taxon>
        <taxon>Hexapoda</taxon>
        <taxon>Insecta</taxon>
        <taxon>Pterygota</taxon>
        <taxon>Neoptera</taxon>
        <taxon>Paraneoptera</taxon>
        <taxon>Hemiptera</taxon>
        <taxon>Auchenorrhyncha</taxon>
        <taxon>Cercopoidea</taxon>
        <taxon>Clastopteridae</taxon>
        <taxon>Clastoptera</taxon>
    </lineage>
</organism>
<dbReference type="PROSITE" id="PS50294">
    <property type="entry name" value="WD_REPEATS_REGION"/>
    <property type="match status" value="2"/>
</dbReference>
<protein>
    <submittedName>
        <fullName evidence="6">Uncharacterized protein</fullName>
    </submittedName>
</protein>
<name>A0A1B6C573_9HEMI</name>
<accession>A0A1B6C573</accession>
<dbReference type="EMBL" id="GEDC01025370">
    <property type="protein sequence ID" value="JAS11928.1"/>
    <property type="molecule type" value="Transcribed_RNA"/>
</dbReference>
<dbReference type="InterPro" id="IPR036322">
    <property type="entry name" value="WD40_repeat_dom_sf"/>
</dbReference>
<dbReference type="InterPro" id="IPR015943">
    <property type="entry name" value="WD40/YVTN_repeat-like_dom_sf"/>
</dbReference>
<keyword evidence="3" id="KW-0647">Proteasome</keyword>
<evidence type="ECO:0000313" key="9">
    <source>
        <dbReference type="EMBL" id="JAS18386.1"/>
    </source>
</evidence>
<evidence type="ECO:0000313" key="6">
    <source>
        <dbReference type="EMBL" id="JAS08439.1"/>
    </source>
</evidence>
<dbReference type="SMART" id="SM00320">
    <property type="entry name" value="WD40"/>
    <property type="match status" value="5"/>
</dbReference>
<evidence type="ECO:0000256" key="2">
    <source>
        <dbReference type="ARBA" id="ARBA00022737"/>
    </source>
</evidence>
<keyword evidence="2" id="KW-0677">Repeat</keyword>
<dbReference type="GO" id="GO:0000502">
    <property type="term" value="C:proteasome complex"/>
    <property type="evidence" value="ECO:0007669"/>
    <property type="project" value="UniProtKB-KW"/>
</dbReference>
<dbReference type="SUPFAM" id="SSF50978">
    <property type="entry name" value="WD40 repeat-like"/>
    <property type="match status" value="1"/>
</dbReference>
<feature type="repeat" description="WD" evidence="5">
    <location>
        <begin position="177"/>
        <end position="218"/>
    </location>
</feature>
<dbReference type="AlphaFoldDB" id="A0A1B6C573"/>
<proteinExistence type="inferred from homology"/>
<evidence type="ECO:0000256" key="5">
    <source>
        <dbReference type="PROSITE-ProRule" id="PRU00221"/>
    </source>
</evidence>
<gene>
    <name evidence="7" type="ORF">g.20422</name>
    <name evidence="6" type="ORF">g.20425</name>
    <name evidence="9" type="ORF">g.20430</name>
    <name evidence="8" type="ORF">g.20435</name>
</gene>
<evidence type="ECO:0000256" key="4">
    <source>
        <dbReference type="ARBA" id="ARBA00038321"/>
    </source>
</evidence>
<keyword evidence="1 5" id="KW-0853">WD repeat</keyword>
<sequence>MSYSQILKRPTLTIQCDWDDFLRKVNGEVWVSSKYKDKQSNYGKLKCTNIVNGQPTISGSEGFVAEFVSRDIISVHHSDSDSKTVFIAPIKIFTDIHSKGITSMDISSKGYSVSTCQDGKLHVWDFGKEEIKMALKGHVGEIYKCKFFPSGEVILSTGSDMQIKIWCALTGVCPVTLSGHVMAITDLAIVEKGRNIISVSKDGCAKLWDCGEGKCLADLLSVTSSINCCCIGDTPEFIKQEQITSVEISEREIGTENKLLLIGCEDGTVHGVAVRNRSSLFTISLSSAVNTVTFLKDTFFVVGCQSGEIILRDIYVPKEDIKIWFESNSAVLCLLAYKDSGFISSHADGSVIYRQLNNDNIRIALTGPNCDPVYEVTAYGPFIYTCSRDAVIRRYNLERALKKVIIN</sequence>
<feature type="repeat" description="WD" evidence="5">
    <location>
        <begin position="135"/>
        <end position="166"/>
    </location>
</feature>
<dbReference type="PROSITE" id="PS50082">
    <property type="entry name" value="WD_REPEATS_2"/>
    <property type="match status" value="2"/>
</dbReference>
<dbReference type="EMBL" id="GEDC01022682">
    <property type="protein sequence ID" value="JAS14616.1"/>
    <property type="molecule type" value="Transcribed_RNA"/>
</dbReference>
<dbReference type="Gene3D" id="2.130.10.10">
    <property type="entry name" value="YVTN repeat-like/Quinoprotein amine dehydrogenase"/>
    <property type="match status" value="2"/>
</dbReference>
<dbReference type="PANTHER" id="PTHR19857">
    <property type="entry name" value="MITOCHONDRIAL DIVISION PROTEIN 1-RELATED"/>
    <property type="match status" value="1"/>
</dbReference>
<dbReference type="InterPro" id="IPR051179">
    <property type="entry name" value="WD_repeat_multifunction"/>
</dbReference>
<dbReference type="InterPro" id="IPR001680">
    <property type="entry name" value="WD40_rpt"/>
</dbReference>
<evidence type="ECO:0000256" key="3">
    <source>
        <dbReference type="ARBA" id="ARBA00022942"/>
    </source>
</evidence>
<evidence type="ECO:0000313" key="8">
    <source>
        <dbReference type="EMBL" id="JAS14616.1"/>
    </source>
</evidence>
<evidence type="ECO:0000313" key="7">
    <source>
        <dbReference type="EMBL" id="JAS11928.1"/>
    </source>
</evidence>
<reference evidence="6" key="1">
    <citation type="submission" date="2015-12" db="EMBL/GenBank/DDBJ databases">
        <title>De novo transcriptome assembly of four potential Pierce s Disease insect vectors from Arizona vineyards.</title>
        <authorList>
            <person name="Tassone E.E."/>
        </authorList>
    </citation>
    <scope>NUCLEOTIDE SEQUENCE</scope>
</reference>
<dbReference type="Pfam" id="PF00400">
    <property type="entry name" value="WD40"/>
    <property type="match status" value="3"/>
</dbReference>
<dbReference type="EMBL" id="GEDC01028859">
    <property type="protein sequence ID" value="JAS08439.1"/>
    <property type="molecule type" value="Transcribed_RNA"/>
</dbReference>
<dbReference type="PANTHER" id="PTHR19857:SF19">
    <property type="entry name" value="26S PROTEASOME REGULATORY SUBUNIT RPN14"/>
    <property type="match status" value="1"/>
</dbReference>
<dbReference type="EMBL" id="GEDC01018912">
    <property type="protein sequence ID" value="JAS18386.1"/>
    <property type="molecule type" value="Transcribed_RNA"/>
</dbReference>
<comment type="similarity">
    <text evidence="4">Belongs to the WD repeat PAAF1/RPN14 family.</text>
</comment>